<feature type="transmembrane region" description="Helical" evidence="1">
    <location>
        <begin position="120"/>
        <end position="142"/>
    </location>
</feature>
<keyword evidence="3" id="KW-1185">Reference proteome</keyword>
<dbReference type="Gene3D" id="1.20.1530.20">
    <property type="match status" value="1"/>
</dbReference>
<feature type="transmembrane region" description="Helical" evidence="1">
    <location>
        <begin position="347"/>
        <end position="365"/>
    </location>
</feature>
<evidence type="ECO:0000313" key="2">
    <source>
        <dbReference type="EMBL" id="WGK93395.1"/>
    </source>
</evidence>
<keyword evidence="1" id="KW-1133">Transmembrane helix</keyword>
<accession>A0ABY8N177</accession>
<feature type="transmembrane region" description="Helical" evidence="1">
    <location>
        <begin position="226"/>
        <end position="244"/>
    </location>
</feature>
<gene>
    <name evidence="2" type="ORF">MOQ58_02150</name>
</gene>
<feature type="transmembrane region" description="Helical" evidence="1">
    <location>
        <begin position="256"/>
        <end position="273"/>
    </location>
</feature>
<dbReference type="RefSeq" id="WP_280163992.1">
    <property type="nucleotide sequence ID" value="NZ_CP093428.1"/>
</dbReference>
<reference evidence="2 3" key="1">
    <citation type="submission" date="2022-03" db="EMBL/GenBank/DDBJ databases">
        <title>Plant growth promoting endophytes with ACC deaminase activity.</title>
        <authorList>
            <person name="Charles T."/>
            <person name="Van Dyk A."/>
            <person name="Cheng J."/>
            <person name="Heil J."/>
        </authorList>
    </citation>
    <scope>NUCLEOTIDE SEQUENCE [LARGE SCALE GENOMIC DNA]</scope>
    <source>
        <strain evidence="2 3">8R6</strain>
    </source>
</reference>
<keyword evidence="1" id="KW-0472">Membrane</keyword>
<keyword evidence="1" id="KW-0812">Transmembrane</keyword>
<dbReference type="EMBL" id="CP093428">
    <property type="protein sequence ID" value="WGK93395.1"/>
    <property type="molecule type" value="Genomic_DNA"/>
</dbReference>
<protein>
    <submittedName>
        <fullName evidence="2">Sodium:proton antiporter</fullName>
    </submittedName>
</protein>
<feature type="transmembrane region" description="Helical" evidence="1">
    <location>
        <begin position="179"/>
        <end position="198"/>
    </location>
</feature>
<feature type="transmembrane region" description="Helical" evidence="1">
    <location>
        <begin position="26"/>
        <end position="47"/>
    </location>
</feature>
<sequence>MVVLFWAMALALFALATRVGRHFGLIPIVSQLLLATVGLPLLMYFWIEPQWHLSGATLVAPVWLKNLYSLSFALLLGYILSDVIDLRLDRQSLKIALPSFCIPFAGGLATAIWLLPPQPWISSLAVGLLFAITAIPVLYLYLRHIDYPVAATRRLVQTAILIDLTCWTVFAVAQGSLHLSSLLLPLACACVPVLLRVLGLRQPRLYSGCFFGLLVVAEHYKLNALIFGIGYLLCMAALKVPLVLPMPAAWMSRLQTWIAIPLILTFGIVQINVHNAMDSLSWAQLAALLLFPIASKLLGNWLGLGWAGASFAGASRWRESVLLNIRGLSEIVFLNLLLQQHLISPPLYFALMLMGLIATLLPALAGMHRIPLKAAVPARSPHANR</sequence>
<dbReference type="Proteomes" id="UP001243713">
    <property type="component" value="Chromosome"/>
</dbReference>
<organism evidence="2 3">
    <name type="scientific">Pseudomonas migulae</name>
    <dbReference type="NCBI Taxonomy" id="78543"/>
    <lineage>
        <taxon>Bacteria</taxon>
        <taxon>Pseudomonadati</taxon>
        <taxon>Pseudomonadota</taxon>
        <taxon>Gammaproteobacteria</taxon>
        <taxon>Pseudomonadales</taxon>
        <taxon>Pseudomonadaceae</taxon>
        <taxon>Pseudomonas</taxon>
    </lineage>
</organism>
<feature type="transmembrane region" description="Helical" evidence="1">
    <location>
        <begin position="154"/>
        <end position="173"/>
    </location>
</feature>
<feature type="transmembrane region" description="Helical" evidence="1">
    <location>
        <begin position="285"/>
        <end position="309"/>
    </location>
</feature>
<dbReference type="InterPro" id="IPR038770">
    <property type="entry name" value="Na+/solute_symporter_sf"/>
</dbReference>
<evidence type="ECO:0000313" key="3">
    <source>
        <dbReference type="Proteomes" id="UP001243713"/>
    </source>
</evidence>
<name>A0ABY8N177_9PSED</name>
<proteinExistence type="predicted"/>
<feature type="transmembrane region" description="Helical" evidence="1">
    <location>
        <begin position="95"/>
        <end position="114"/>
    </location>
</feature>
<evidence type="ECO:0000256" key="1">
    <source>
        <dbReference type="SAM" id="Phobius"/>
    </source>
</evidence>